<dbReference type="EMBL" id="CP001344">
    <property type="protein sequence ID" value="ACL44865.1"/>
    <property type="molecule type" value="Genomic_DNA"/>
</dbReference>
<evidence type="ECO:0000256" key="5">
    <source>
        <dbReference type="ARBA" id="ARBA00023136"/>
    </source>
</evidence>
<evidence type="ECO:0000313" key="7">
    <source>
        <dbReference type="EMBL" id="ACL44865.1"/>
    </source>
</evidence>
<dbReference type="KEGG" id="cyn:Cyan7425_2508"/>
<keyword evidence="3 6" id="KW-0812">Transmembrane</keyword>
<sequence length="389" mass="42706">MTAVSKDNPPERFQRKQLLPLLLDRYVLSALLTAFVFSVAAFTGIGVAVGVVFDLVQDFADAQIPLSLLLQLLWLQLPYTISFCLPLGVLLASLSTFNRLSADSELVALQSVGVGIYRLVLPVVLFGLLVGGLAFGFNTSLVPASRSQSSQLLQEVVQQGQAVTQAQNIFYPEYGPDREIQRLFYARQFDGQQMYGLTVLDFSQTGVNQVITAESAVWDSTISVWTFTNGTIYLVDADGSYRNILQFTEQQLQIPRDPLALATPKPSISEMSLAEARRYLEQLQPDGDPREIRKLQLYIQQQYAIPWQGLILGLIGAGLGIKSQPRRKSRGFGLSLVIIFAQYVLSFLTAALARSGGLSPLVAAWSVNGLGLGVALWLLLRAAHGRPDR</sequence>
<evidence type="ECO:0000256" key="6">
    <source>
        <dbReference type="SAM" id="Phobius"/>
    </source>
</evidence>
<organism evidence="7">
    <name type="scientific">Cyanothece sp. (strain PCC 7425 / ATCC 29141)</name>
    <dbReference type="NCBI Taxonomy" id="395961"/>
    <lineage>
        <taxon>Bacteria</taxon>
        <taxon>Bacillati</taxon>
        <taxon>Cyanobacteriota</taxon>
        <taxon>Cyanophyceae</taxon>
        <taxon>Gomontiellales</taxon>
        <taxon>Cyanothecaceae</taxon>
        <taxon>Cyanothece</taxon>
    </lineage>
</organism>
<feature type="transmembrane region" description="Helical" evidence="6">
    <location>
        <begin position="26"/>
        <end position="53"/>
    </location>
</feature>
<evidence type="ECO:0000256" key="4">
    <source>
        <dbReference type="ARBA" id="ARBA00022989"/>
    </source>
</evidence>
<feature type="transmembrane region" description="Helical" evidence="6">
    <location>
        <begin position="73"/>
        <end position="94"/>
    </location>
</feature>
<proteinExistence type="predicted"/>
<dbReference type="eggNOG" id="COG0795">
    <property type="taxonomic scope" value="Bacteria"/>
</dbReference>
<dbReference type="HOGENOM" id="CLU_028799_3_1_3"/>
<feature type="transmembrane region" description="Helical" evidence="6">
    <location>
        <begin position="358"/>
        <end position="380"/>
    </location>
</feature>
<dbReference type="GO" id="GO:0015920">
    <property type="term" value="P:lipopolysaccharide transport"/>
    <property type="evidence" value="ECO:0007669"/>
    <property type="project" value="TreeGrafter"/>
</dbReference>
<reference evidence="7" key="1">
    <citation type="submission" date="2009-01" db="EMBL/GenBank/DDBJ databases">
        <title>Complete sequence of chromosome Cyanothece sp. PCC 7425.</title>
        <authorList>
            <consortium name="US DOE Joint Genome Institute"/>
            <person name="Lucas S."/>
            <person name="Copeland A."/>
            <person name="Lapidus A."/>
            <person name="Glavina del Rio T."/>
            <person name="Dalin E."/>
            <person name="Tice H."/>
            <person name="Bruce D."/>
            <person name="Goodwin L."/>
            <person name="Pitluck S."/>
            <person name="Sims D."/>
            <person name="Meineke L."/>
            <person name="Brettin T."/>
            <person name="Detter J.C."/>
            <person name="Han C."/>
            <person name="Larimer F."/>
            <person name="Land M."/>
            <person name="Hauser L."/>
            <person name="Kyrpides N."/>
            <person name="Ovchinnikova G."/>
            <person name="Liberton M."/>
            <person name="Stoeckel J."/>
            <person name="Banerjee A."/>
            <person name="Singh A."/>
            <person name="Page L."/>
            <person name="Sato H."/>
            <person name="Zhao L."/>
            <person name="Sherman L."/>
            <person name="Pakrasi H."/>
            <person name="Richardson P."/>
        </authorList>
    </citation>
    <scope>NUCLEOTIDE SEQUENCE</scope>
    <source>
        <strain evidence="7">PCC 7425</strain>
    </source>
</reference>
<evidence type="ECO:0000256" key="1">
    <source>
        <dbReference type="ARBA" id="ARBA00004651"/>
    </source>
</evidence>
<keyword evidence="4 6" id="KW-1133">Transmembrane helix</keyword>
<dbReference type="Pfam" id="PF03739">
    <property type="entry name" value="LptF_LptG"/>
    <property type="match status" value="1"/>
</dbReference>
<dbReference type="GO" id="GO:0043190">
    <property type="term" value="C:ATP-binding cassette (ABC) transporter complex"/>
    <property type="evidence" value="ECO:0007669"/>
    <property type="project" value="TreeGrafter"/>
</dbReference>
<feature type="transmembrane region" description="Helical" evidence="6">
    <location>
        <begin position="115"/>
        <end position="137"/>
    </location>
</feature>
<dbReference type="AlphaFoldDB" id="B8HY62"/>
<evidence type="ECO:0000256" key="3">
    <source>
        <dbReference type="ARBA" id="ARBA00022692"/>
    </source>
</evidence>
<keyword evidence="2" id="KW-1003">Cell membrane</keyword>
<comment type="subcellular location">
    <subcellularLocation>
        <location evidence="1">Cell membrane</location>
        <topology evidence="1">Multi-pass membrane protein</topology>
    </subcellularLocation>
</comment>
<keyword evidence="5 6" id="KW-0472">Membrane</keyword>
<dbReference type="STRING" id="395961.Cyan7425_2508"/>
<dbReference type="OrthoDB" id="9780716at2"/>
<evidence type="ECO:0000256" key="2">
    <source>
        <dbReference type="ARBA" id="ARBA00022475"/>
    </source>
</evidence>
<dbReference type="InterPro" id="IPR005495">
    <property type="entry name" value="LptG/LptF_permease"/>
</dbReference>
<dbReference type="PANTHER" id="PTHR33529">
    <property type="entry name" value="SLR0882 PROTEIN-RELATED"/>
    <property type="match status" value="1"/>
</dbReference>
<gene>
    <name evidence="7" type="ordered locus">Cyan7425_2508</name>
</gene>
<dbReference type="PANTHER" id="PTHR33529:SF6">
    <property type="entry name" value="YJGP_YJGQ FAMILY PERMEASE"/>
    <property type="match status" value="1"/>
</dbReference>
<name>B8HY62_CYAP4</name>
<feature type="transmembrane region" description="Helical" evidence="6">
    <location>
        <begin position="333"/>
        <end position="352"/>
    </location>
</feature>
<protein>
    <submittedName>
        <fullName evidence="7">Permease YjgP/YjgQ family protein</fullName>
    </submittedName>
</protein>
<accession>B8HY62</accession>